<feature type="region of interest" description="Disordered" evidence="1">
    <location>
        <begin position="22"/>
        <end position="108"/>
    </location>
</feature>
<dbReference type="HOGENOM" id="CLU_174602_0_0_9"/>
<dbReference type="eggNOG" id="ENOG50336DM">
    <property type="taxonomic scope" value="Bacteria"/>
</dbReference>
<sequence>MTVRPVHLNGMIQNTQDVSTIRHQENQRPAVEQQHIQIREEQKEQSKAQEVNKKDNADKEQKKYDAKEKGSNEYLNQRQKKKKEKKENLPDGSVKIKQTMSSGFDIKI</sequence>
<proteinExistence type="predicted"/>
<dbReference type="Proteomes" id="UP000012589">
    <property type="component" value="Unassembled WGS sequence"/>
</dbReference>
<organism evidence="2 3">
    <name type="scientific">Eubacterium plexicaudatum ASF492</name>
    <dbReference type="NCBI Taxonomy" id="1235802"/>
    <lineage>
        <taxon>Bacteria</taxon>
        <taxon>Bacillati</taxon>
        <taxon>Bacillota</taxon>
        <taxon>Clostridia</taxon>
        <taxon>Eubacteriales</taxon>
        <taxon>Eubacteriaceae</taxon>
        <taxon>Eubacterium</taxon>
    </lineage>
</organism>
<dbReference type="PATRIC" id="fig|1235802.3.peg.202"/>
<comment type="caution">
    <text evidence="2">The sequence shown here is derived from an EMBL/GenBank/DDBJ whole genome shotgun (WGS) entry which is preliminary data.</text>
</comment>
<gene>
    <name evidence="2" type="ORF">C823_00188</name>
</gene>
<keyword evidence="3" id="KW-1185">Reference proteome</keyword>
<accession>N2BKR2</accession>
<name>N2BKR2_9FIRM</name>
<feature type="compositionally biased region" description="Basic and acidic residues" evidence="1">
    <location>
        <begin position="37"/>
        <end position="71"/>
    </location>
</feature>
<protein>
    <submittedName>
        <fullName evidence="2">Uncharacterized protein</fullName>
    </submittedName>
</protein>
<dbReference type="OrthoDB" id="2064336at2"/>
<reference evidence="2 3" key="1">
    <citation type="journal article" date="2014" name="Genome Announc.">
        <title>Draft genome sequences of the altered schaedler flora, a defined bacterial community from gnotobiotic mice.</title>
        <authorList>
            <person name="Wannemuehler M.J."/>
            <person name="Overstreet A.M."/>
            <person name="Ward D.V."/>
            <person name="Phillips G.J."/>
        </authorList>
    </citation>
    <scope>NUCLEOTIDE SEQUENCE [LARGE SCALE GENOMIC DNA]</scope>
    <source>
        <strain evidence="2 3">ASF492</strain>
    </source>
</reference>
<dbReference type="EMBL" id="AQFT01000005">
    <property type="protein sequence ID" value="EMZ39025.1"/>
    <property type="molecule type" value="Genomic_DNA"/>
</dbReference>
<dbReference type="STRING" id="1235802.C823_00188"/>
<evidence type="ECO:0000313" key="2">
    <source>
        <dbReference type="EMBL" id="EMZ39025.1"/>
    </source>
</evidence>
<evidence type="ECO:0000313" key="3">
    <source>
        <dbReference type="Proteomes" id="UP000012589"/>
    </source>
</evidence>
<dbReference type="AlphaFoldDB" id="N2BKR2"/>
<evidence type="ECO:0000256" key="1">
    <source>
        <dbReference type="SAM" id="MobiDB-lite"/>
    </source>
</evidence>